<dbReference type="GO" id="GO:0005975">
    <property type="term" value="P:carbohydrate metabolic process"/>
    <property type="evidence" value="ECO:0007669"/>
    <property type="project" value="InterPro"/>
</dbReference>
<sequence>MSAESREFKNSYEDWESNPASKLHKKLDMMQYSEAGGLWKLGPEFQHTLQQWQQHLLERLERSLPSSPDEGDSSVYTGTAGIALMYLHLHSISGDQHLLQSAAGLVKKLERASAGAAGRTRRVSLHCGEAGALAVTAALEHRMGRTDRAADYAQRVLSMVGTVQTSRSMPDELLYGRSGYLAALLYLRSQLGEHAPAGLTDAMQKTVSAILSRGRELAVEERSPCPLMFVWHEKHYLGAAHGISGIMALLMQVPELVGQSALSELVRPTVDYLVSLRLASGNYPSSLESVLSDRLVHWCHGAPSFSHMLCLAYKVFGDDRYLQLAREAAEVVWRRGLLKKGYGLCHGAAGNAYTFLHVYQLTKDAKYLYWAARFAEWCSQYGKHGCRTPDRPLSLFEGVAGTVCFLADMQRPETARFPTFCF</sequence>
<gene>
    <name evidence="3" type="primary">Lancl2_1</name>
    <name evidence="3" type="ORF">FJT64_019396</name>
</gene>
<dbReference type="Pfam" id="PF05147">
    <property type="entry name" value="LANC_like"/>
    <property type="match status" value="1"/>
</dbReference>
<dbReference type="AlphaFoldDB" id="A0A6A4X084"/>
<accession>A0A6A4X084</accession>
<dbReference type="OrthoDB" id="10257263at2759"/>
<feature type="binding site" evidence="2">
    <location>
        <position position="346"/>
    </location>
    <ligand>
        <name>Zn(2+)</name>
        <dbReference type="ChEBI" id="CHEBI:29105"/>
    </ligand>
</feature>
<evidence type="ECO:0000256" key="1">
    <source>
        <dbReference type="ARBA" id="ARBA00007179"/>
    </source>
</evidence>
<dbReference type="SMART" id="SM01260">
    <property type="entry name" value="LANC_like"/>
    <property type="match status" value="1"/>
</dbReference>
<dbReference type="InterPro" id="IPR020464">
    <property type="entry name" value="LanC-like_prot_euk"/>
</dbReference>
<proteinExistence type="inferred from homology"/>
<name>A0A6A4X084_AMPAM</name>
<evidence type="ECO:0000256" key="2">
    <source>
        <dbReference type="PIRSR" id="PIRSR607822-1"/>
    </source>
</evidence>
<comment type="caution">
    <text evidence="3">The sequence shown here is derived from an EMBL/GenBank/DDBJ whole genome shotgun (WGS) entry which is preliminary data.</text>
</comment>
<evidence type="ECO:0000313" key="4">
    <source>
        <dbReference type="Proteomes" id="UP000440578"/>
    </source>
</evidence>
<organism evidence="3 4">
    <name type="scientific">Amphibalanus amphitrite</name>
    <name type="common">Striped barnacle</name>
    <name type="synonym">Balanus amphitrite</name>
    <dbReference type="NCBI Taxonomy" id="1232801"/>
    <lineage>
        <taxon>Eukaryota</taxon>
        <taxon>Metazoa</taxon>
        <taxon>Ecdysozoa</taxon>
        <taxon>Arthropoda</taxon>
        <taxon>Crustacea</taxon>
        <taxon>Multicrustacea</taxon>
        <taxon>Cirripedia</taxon>
        <taxon>Thoracica</taxon>
        <taxon>Thoracicalcarea</taxon>
        <taxon>Balanomorpha</taxon>
        <taxon>Balanoidea</taxon>
        <taxon>Balanidae</taxon>
        <taxon>Amphibalaninae</taxon>
        <taxon>Amphibalanus</taxon>
    </lineage>
</organism>
<dbReference type="GO" id="GO:0031179">
    <property type="term" value="P:peptide modification"/>
    <property type="evidence" value="ECO:0007669"/>
    <property type="project" value="InterPro"/>
</dbReference>
<feature type="binding site" evidence="2">
    <location>
        <position position="345"/>
    </location>
    <ligand>
        <name>Zn(2+)</name>
        <dbReference type="ChEBI" id="CHEBI:29105"/>
    </ligand>
</feature>
<reference evidence="3 4" key="1">
    <citation type="submission" date="2019-07" db="EMBL/GenBank/DDBJ databases">
        <title>Draft genome assembly of a fouling barnacle, Amphibalanus amphitrite (Darwin, 1854): The first reference genome for Thecostraca.</title>
        <authorList>
            <person name="Kim W."/>
        </authorList>
    </citation>
    <scope>NUCLEOTIDE SEQUENCE [LARGE SCALE GENOMIC DNA]</scope>
    <source>
        <strain evidence="3">SNU_AA5</strain>
        <tissue evidence="3">Soma without cirri and trophi</tissue>
    </source>
</reference>
<evidence type="ECO:0000313" key="3">
    <source>
        <dbReference type="EMBL" id="KAF0309504.1"/>
    </source>
</evidence>
<dbReference type="GO" id="GO:0046872">
    <property type="term" value="F:metal ion binding"/>
    <property type="evidence" value="ECO:0007669"/>
    <property type="project" value="UniProtKB-KW"/>
</dbReference>
<dbReference type="CDD" id="cd04794">
    <property type="entry name" value="euk_LANCL"/>
    <property type="match status" value="1"/>
</dbReference>
<comment type="similarity">
    <text evidence="1">Belongs to the LanC-like protein family.</text>
</comment>
<protein>
    <submittedName>
        <fullName evidence="3">LanC-like protein 2</fullName>
    </submittedName>
</protein>
<keyword evidence="2" id="KW-0479">Metal-binding</keyword>
<dbReference type="PANTHER" id="PTHR12736:SF21">
    <property type="entry name" value="LANC-LIKE PROTEIN 2"/>
    <property type="match status" value="1"/>
</dbReference>
<dbReference type="PRINTS" id="PR01951">
    <property type="entry name" value="LANCEUKARYTE"/>
</dbReference>
<keyword evidence="2" id="KW-0862">Zinc</keyword>
<keyword evidence="4" id="KW-1185">Reference proteome</keyword>
<dbReference type="Gene3D" id="1.50.10.10">
    <property type="match status" value="1"/>
</dbReference>
<dbReference type="GO" id="GO:0005886">
    <property type="term" value="C:plasma membrane"/>
    <property type="evidence" value="ECO:0007669"/>
    <property type="project" value="TreeGrafter"/>
</dbReference>
<feature type="binding site" evidence="2">
    <location>
        <position position="299"/>
    </location>
    <ligand>
        <name>Zn(2+)</name>
        <dbReference type="ChEBI" id="CHEBI:29105"/>
    </ligand>
</feature>
<dbReference type="InterPro" id="IPR012341">
    <property type="entry name" value="6hp_glycosidase-like_sf"/>
</dbReference>
<dbReference type="EMBL" id="VIIS01000394">
    <property type="protein sequence ID" value="KAF0309505.1"/>
    <property type="molecule type" value="Genomic_DNA"/>
</dbReference>
<dbReference type="PRINTS" id="PR01950">
    <property type="entry name" value="LANCSUPER"/>
</dbReference>
<dbReference type="PANTHER" id="PTHR12736">
    <property type="entry name" value="LANC-LIKE PROTEIN"/>
    <property type="match status" value="1"/>
</dbReference>
<dbReference type="Proteomes" id="UP000440578">
    <property type="component" value="Unassembled WGS sequence"/>
</dbReference>
<dbReference type="EMBL" id="VIIS01000394">
    <property type="protein sequence ID" value="KAF0309504.1"/>
    <property type="molecule type" value="Genomic_DNA"/>
</dbReference>
<dbReference type="SUPFAM" id="SSF158745">
    <property type="entry name" value="LanC-like"/>
    <property type="match status" value="1"/>
</dbReference>
<dbReference type="InterPro" id="IPR007822">
    <property type="entry name" value="LANC-like"/>
</dbReference>